<protein>
    <submittedName>
        <fullName evidence="2">Uncharacterized protein</fullName>
    </submittedName>
</protein>
<keyword evidence="3" id="KW-1185">Reference proteome</keyword>
<feature type="region of interest" description="Disordered" evidence="1">
    <location>
        <begin position="40"/>
        <end position="106"/>
    </location>
</feature>
<name>A0AAV7LN45_PLEWA</name>
<reference evidence="2" key="1">
    <citation type="journal article" date="2022" name="bioRxiv">
        <title>Sequencing and chromosome-scale assembly of the giantPleurodeles waltlgenome.</title>
        <authorList>
            <person name="Brown T."/>
            <person name="Elewa A."/>
            <person name="Iarovenko S."/>
            <person name="Subramanian E."/>
            <person name="Araus A.J."/>
            <person name="Petzold A."/>
            <person name="Susuki M."/>
            <person name="Suzuki K.-i.T."/>
            <person name="Hayashi T."/>
            <person name="Toyoda A."/>
            <person name="Oliveira C."/>
            <person name="Osipova E."/>
            <person name="Leigh N.D."/>
            <person name="Simon A."/>
            <person name="Yun M.H."/>
        </authorList>
    </citation>
    <scope>NUCLEOTIDE SEQUENCE</scope>
    <source>
        <strain evidence="2">20211129_DDA</strain>
        <tissue evidence="2">Liver</tissue>
    </source>
</reference>
<accession>A0AAV7LN45</accession>
<sequence length="106" mass="11612">MVSYKLTKAVTPKRVLVQINLAKLLCPWSAVLPYGRKKVQRLRRGGARHSTSTADSQEQDRHADTECSTICLPAPAVSPGTKSNAASSGVSLLRSRRTPEPTNRWV</sequence>
<evidence type="ECO:0000313" key="3">
    <source>
        <dbReference type="Proteomes" id="UP001066276"/>
    </source>
</evidence>
<proteinExistence type="predicted"/>
<gene>
    <name evidence="2" type="ORF">NDU88_005534</name>
</gene>
<dbReference type="Proteomes" id="UP001066276">
    <property type="component" value="Chromosome 11"/>
</dbReference>
<feature type="compositionally biased region" description="Polar residues" evidence="1">
    <location>
        <begin position="80"/>
        <end position="90"/>
    </location>
</feature>
<organism evidence="2 3">
    <name type="scientific">Pleurodeles waltl</name>
    <name type="common">Iberian ribbed newt</name>
    <dbReference type="NCBI Taxonomy" id="8319"/>
    <lineage>
        <taxon>Eukaryota</taxon>
        <taxon>Metazoa</taxon>
        <taxon>Chordata</taxon>
        <taxon>Craniata</taxon>
        <taxon>Vertebrata</taxon>
        <taxon>Euteleostomi</taxon>
        <taxon>Amphibia</taxon>
        <taxon>Batrachia</taxon>
        <taxon>Caudata</taxon>
        <taxon>Salamandroidea</taxon>
        <taxon>Salamandridae</taxon>
        <taxon>Pleurodelinae</taxon>
        <taxon>Pleurodeles</taxon>
    </lineage>
</organism>
<dbReference type="AlphaFoldDB" id="A0AAV7LN45"/>
<evidence type="ECO:0000313" key="2">
    <source>
        <dbReference type="EMBL" id="KAJ1092424.1"/>
    </source>
</evidence>
<comment type="caution">
    <text evidence="2">The sequence shown here is derived from an EMBL/GenBank/DDBJ whole genome shotgun (WGS) entry which is preliminary data.</text>
</comment>
<evidence type="ECO:0000256" key="1">
    <source>
        <dbReference type="SAM" id="MobiDB-lite"/>
    </source>
</evidence>
<dbReference type="EMBL" id="JANPWB010000015">
    <property type="protein sequence ID" value="KAJ1092424.1"/>
    <property type="molecule type" value="Genomic_DNA"/>
</dbReference>